<dbReference type="InterPro" id="IPR043136">
    <property type="entry name" value="B30.2/SPRY_sf"/>
</dbReference>
<feature type="compositionally biased region" description="Pro residues" evidence="7">
    <location>
        <begin position="9"/>
        <end position="23"/>
    </location>
</feature>
<comment type="caution">
    <text evidence="9">The sequence shown here is derived from an EMBL/GenBank/DDBJ whole genome shotgun (WGS) entry which is preliminary data.</text>
</comment>
<evidence type="ECO:0000256" key="3">
    <source>
        <dbReference type="ARBA" id="ARBA00022614"/>
    </source>
</evidence>
<organism evidence="9 10">
    <name type="scientific">Mugilogobius chulae</name>
    <name type="common">yellowstripe goby</name>
    <dbReference type="NCBI Taxonomy" id="88201"/>
    <lineage>
        <taxon>Eukaryota</taxon>
        <taxon>Metazoa</taxon>
        <taxon>Chordata</taxon>
        <taxon>Craniata</taxon>
        <taxon>Vertebrata</taxon>
        <taxon>Euteleostomi</taxon>
        <taxon>Actinopterygii</taxon>
        <taxon>Neopterygii</taxon>
        <taxon>Teleostei</taxon>
        <taxon>Neoteleostei</taxon>
        <taxon>Acanthomorphata</taxon>
        <taxon>Gobiaria</taxon>
        <taxon>Gobiiformes</taxon>
        <taxon>Gobioidei</taxon>
        <taxon>Gobiidae</taxon>
        <taxon>Gobionellinae</taxon>
        <taxon>Mugilogobius</taxon>
    </lineage>
</organism>
<accession>A0AAW0Q3M3</accession>
<dbReference type="Pfam" id="PF14484">
    <property type="entry name" value="FISNA"/>
    <property type="match status" value="1"/>
</dbReference>
<dbReference type="PROSITE" id="PS51450">
    <property type="entry name" value="LRR"/>
    <property type="match status" value="2"/>
</dbReference>
<dbReference type="InterPro" id="IPR041075">
    <property type="entry name" value="NOD1/2_WH"/>
</dbReference>
<dbReference type="Pfam" id="PF13765">
    <property type="entry name" value="PRY"/>
    <property type="match status" value="1"/>
</dbReference>
<dbReference type="InterPro" id="IPR013320">
    <property type="entry name" value="ConA-like_dom_sf"/>
</dbReference>
<dbReference type="FunFam" id="3.40.50.300:FF:001524">
    <property type="entry name" value="Si:dkey-126g1.7"/>
    <property type="match status" value="1"/>
</dbReference>
<dbReference type="Gene3D" id="3.80.10.10">
    <property type="entry name" value="Ribonuclease Inhibitor"/>
    <property type="match status" value="1"/>
</dbReference>
<dbReference type="AlphaFoldDB" id="A0AAW0Q3M3"/>
<dbReference type="InterPro" id="IPR029495">
    <property type="entry name" value="NACHT-assoc"/>
</dbReference>
<keyword evidence="6" id="KW-0067">ATP-binding</keyword>
<evidence type="ECO:0000259" key="8">
    <source>
        <dbReference type="PROSITE" id="PS50837"/>
    </source>
</evidence>
<evidence type="ECO:0000256" key="2">
    <source>
        <dbReference type="ARBA" id="ARBA00022490"/>
    </source>
</evidence>
<dbReference type="Pfam" id="PF17779">
    <property type="entry name" value="WHD_NOD2"/>
    <property type="match status" value="1"/>
</dbReference>
<dbReference type="PROSITE" id="PS50837">
    <property type="entry name" value="NACHT"/>
    <property type="match status" value="1"/>
</dbReference>
<evidence type="ECO:0000313" key="9">
    <source>
        <dbReference type="EMBL" id="KAK7945292.1"/>
    </source>
</evidence>
<evidence type="ECO:0000256" key="4">
    <source>
        <dbReference type="ARBA" id="ARBA00022737"/>
    </source>
</evidence>
<dbReference type="PANTHER" id="PTHR24106">
    <property type="entry name" value="NACHT, LRR AND CARD DOMAINS-CONTAINING"/>
    <property type="match status" value="1"/>
</dbReference>
<evidence type="ECO:0000256" key="5">
    <source>
        <dbReference type="ARBA" id="ARBA00022741"/>
    </source>
</evidence>
<keyword evidence="5" id="KW-0547">Nucleotide-binding</keyword>
<dbReference type="SUPFAM" id="SSF49899">
    <property type="entry name" value="Concanavalin A-like lectins/glucanases"/>
    <property type="match status" value="1"/>
</dbReference>
<evidence type="ECO:0000256" key="1">
    <source>
        <dbReference type="ARBA" id="ARBA00004496"/>
    </source>
</evidence>
<dbReference type="GO" id="GO:0005524">
    <property type="term" value="F:ATP binding"/>
    <property type="evidence" value="ECO:0007669"/>
    <property type="project" value="UniProtKB-KW"/>
</dbReference>
<evidence type="ECO:0000256" key="6">
    <source>
        <dbReference type="ARBA" id="ARBA00022840"/>
    </source>
</evidence>
<dbReference type="SMART" id="SM00589">
    <property type="entry name" value="PRY"/>
    <property type="match status" value="1"/>
</dbReference>
<dbReference type="EMBL" id="JBBPFD010000001">
    <property type="protein sequence ID" value="KAK7945292.1"/>
    <property type="molecule type" value="Genomic_DNA"/>
</dbReference>
<name>A0AAW0Q3M3_9GOBI</name>
<dbReference type="InterPro" id="IPR041267">
    <property type="entry name" value="NLRP_HD2"/>
</dbReference>
<dbReference type="SMART" id="SM01288">
    <property type="entry name" value="FISNA"/>
    <property type="match status" value="1"/>
</dbReference>
<dbReference type="Pfam" id="PF05729">
    <property type="entry name" value="NACHT"/>
    <property type="match status" value="1"/>
</dbReference>
<proteinExistence type="predicted"/>
<feature type="domain" description="NACHT" evidence="8">
    <location>
        <begin position="290"/>
        <end position="422"/>
    </location>
</feature>
<gene>
    <name evidence="9" type="ORF">WMY93_001020</name>
</gene>
<feature type="compositionally biased region" description="Low complexity" evidence="7">
    <location>
        <begin position="56"/>
        <end position="69"/>
    </location>
</feature>
<reference evidence="10" key="1">
    <citation type="submission" date="2024-04" db="EMBL/GenBank/DDBJ databases">
        <title>Salinicola lusitanus LLJ914,a marine bacterium isolated from the Okinawa Trough.</title>
        <authorList>
            <person name="Li J."/>
        </authorList>
    </citation>
    <scope>NUCLEOTIDE SEQUENCE [LARGE SCALE GENOMIC DNA]</scope>
</reference>
<dbReference type="InterPro" id="IPR006574">
    <property type="entry name" value="PRY"/>
</dbReference>
<dbReference type="InterPro" id="IPR001611">
    <property type="entry name" value="Leu-rich_rpt"/>
</dbReference>
<keyword evidence="2" id="KW-0963">Cytoplasm</keyword>
<comment type="subcellular location">
    <subcellularLocation>
        <location evidence="1">Cytoplasm</location>
    </subcellularLocation>
</comment>
<dbReference type="Gene3D" id="2.60.120.920">
    <property type="match status" value="2"/>
</dbReference>
<keyword evidence="10" id="KW-1185">Reference proteome</keyword>
<keyword evidence="3" id="KW-0433">Leucine-rich repeat</keyword>
<feature type="compositionally biased region" description="Pro residues" evidence="7">
    <location>
        <begin position="81"/>
        <end position="95"/>
    </location>
</feature>
<evidence type="ECO:0000256" key="7">
    <source>
        <dbReference type="SAM" id="MobiDB-lite"/>
    </source>
</evidence>
<keyword evidence="4" id="KW-0677">Repeat</keyword>
<dbReference type="InterPro" id="IPR027417">
    <property type="entry name" value="P-loop_NTPase"/>
</dbReference>
<dbReference type="GO" id="GO:0005737">
    <property type="term" value="C:cytoplasm"/>
    <property type="evidence" value="ECO:0007669"/>
    <property type="project" value="UniProtKB-SubCell"/>
</dbReference>
<feature type="region of interest" description="Disordered" evidence="7">
    <location>
        <begin position="1"/>
        <end position="127"/>
    </location>
</feature>
<dbReference type="SUPFAM" id="SSF52047">
    <property type="entry name" value="RNI-like"/>
    <property type="match status" value="1"/>
</dbReference>
<dbReference type="Gene3D" id="3.40.50.300">
    <property type="entry name" value="P-loop containing nucleotide triphosphate hydrolases"/>
    <property type="match status" value="1"/>
</dbReference>
<dbReference type="InterPro" id="IPR051261">
    <property type="entry name" value="NLR"/>
</dbReference>
<dbReference type="Proteomes" id="UP001460270">
    <property type="component" value="Unassembled WGS sequence"/>
</dbReference>
<protein>
    <recommendedName>
        <fullName evidence="8">NACHT domain-containing protein</fullName>
    </recommendedName>
</protein>
<dbReference type="InterPro" id="IPR032675">
    <property type="entry name" value="LRR_dom_sf"/>
</dbReference>
<evidence type="ECO:0000313" key="10">
    <source>
        <dbReference type="Proteomes" id="UP001460270"/>
    </source>
</evidence>
<dbReference type="Pfam" id="PF13516">
    <property type="entry name" value="LRR_6"/>
    <property type="match status" value="3"/>
</dbReference>
<dbReference type="Pfam" id="PF17776">
    <property type="entry name" value="NLRC4_HD2"/>
    <property type="match status" value="1"/>
</dbReference>
<sequence>MISSYNMDPPGPGPGSKPRPGPAPDSVSMRSDWSKEYPPVFREAPPEEQRTHHHSLPSQSPPSLTLWPTNLSVLLSYNMDPPGPGPGSKPRPGPAPDSVSMRSDWSRKNPLNFEDAPPEEQRESGSKEQLDAIFRRLEKDVLTFVKEQLQRFHRLLASDYPECSESEEEEQSSREVLNITLDFLRRMDQEQLAQRLQHKSAVGVCKDKLKSHLQQRFSRVFEGVAKAGDSAPLNQIYTELYITEGGASEVNQEHEVRLMESASRRAAAPEKTITCEDIFKARPHSPEPIRAVLTKGVAGVGKTVLTQKFSLDWAEGRANQELQLLFPFTFRELNVLRDTQFSLVELLHHFFSPSKALCSFQQLQVLFIFDGLDECRLPLDFRRTRVLRDPTESVSVDVLLVNLIRGSLLPSALLWITTRPAAANQIPAECVSMVTEVRGFTDLQKELYFKKRFTDDTIISHIKSIRSLYIMSYIPVFCWILSTVIQKLLEQTYKPELPQTLTQMYVHFLVVQAKVQNIKYQQGSGADLLWTPETRAMVLSLGKLALEQLQKGNLIFYESDLSECGLDATAASVYSGVFTQVFREEPGLYQDKVYCFIHLSVQEFLAALHVHQTFYSSGQNLLSPPHSSESPDSEAAFYCSAVDQALQSPNGHLDLFLRFLLGLSLPTNQKLLQGLLTQTGSDQTNQETVKFIKQKLNEEGLSAERSLNLLHCLNELNDHSLVEDTQWYMRKRDFYQISSPAQWSAVSFLLLSSDSDLEEFDLRKYDASETALLGLLPLVKASTKALLCACGLSPHCCGPLASVLSSSSLTHLDLSHNDLQDSGVELLCDGLKSAPCRLETLSLSLCGLSPHCCGPLASVLSSSSLTHLDLSHNDLQDSGVELLCDGLKSAPCRLETLRLSGCLVSQRGGAALASALSSAHSHLTELDLSYNHPGPSAELLTALRDDPHCPLDSLRLDPAGEQWMVPGLRKYSCEFSLDPNTTHRKLTSEDKQTVSWVREEQQQYPDHEHRFTDCPQVLSCTGLRGRCYWEVDWSNDQSWSLRINGRYSFSHNNRHTNLSSSSRRSGRVSVLLDSEAGSLSFYDVGSDGKLFHLHTSICSFTEPLFPGFTLWEVPLCLWRI</sequence>
<dbReference type="SMART" id="SM00368">
    <property type="entry name" value="LRR_RI"/>
    <property type="match status" value="5"/>
</dbReference>
<dbReference type="InterPro" id="IPR007111">
    <property type="entry name" value="NACHT_NTPase"/>
</dbReference>